<feature type="compositionally biased region" description="Basic and acidic residues" evidence="14">
    <location>
        <begin position="138"/>
        <end position="154"/>
    </location>
</feature>
<dbReference type="EMBL" id="JBHSWE010000001">
    <property type="protein sequence ID" value="MFC6669475.1"/>
    <property type="molecule type" value="Genomic_DNA"/>
</dbReference>
<feature type="coiled-coil region" evidence="13">
    <location>
        <begin position="34"/>
        <end position="61"/>
    </location>
</feature>
<evidence type="ECO:0000256" key="13">
    <source>
        <dbReference type="SAM" id="Coils"/>
    </source>
</evidence>
<dbReference type="Proteomes" id="UP001596422">
    <property type="component" value="Unassembled WGS sequence"/>
</dbReference>
<keyword evidence="3" id="KW-0997">Cell inner membrane</keyword>
<evidence type="ECO:0000256" key="5">
    <source>
        <dbReference type="ARBA" id="ARBA00022692"/>
    </source>
</evidence>
<evidence type="ECO:0000256" key="15">
    <source>
        <dbReference type="SAM" id="Phobius"/>
    </source>
</evidence>
<name>A0ABW1ZWA7_9GAMM</name>
<evidence type="ECO:0000256" key="2">
    <source>
        <dbReference type="ARBA" id="ARBA00022475"/>
    </source>
</evidence>
<proteinExistence type="inferred from homology"/>
<dbReference type="InterPro" id="IPR009386">
    <property type="entry name" value="ZapG-like"/>
</dbReference>
<evidence type="ECO:0000256" key="11">
    <source>
        <dbReference type="ARBA" id="ARBA00035703"/>
    </source>
</evidence>
<keyword evidence="13" id="KW-0175">Coiled coil</keyword>
<dbReference type="PANTHER" id="PTHR39579:SF1">
    <property type="entry name" value="INNER MEMBRANE PROTEIN YHCB"/>
    <property type="match status" value="1"/>
</dbReference>
<comment type="subcellular location">
    <subcellularLocation>
        <location evidence="1">Cell inner membrane</location>
        <topology evidence="1">Single-pass membrane protein</topology>
    </subcellularLocation>
</comment>
<evidence type="ECO:0000256" key="14">
    <source>
        <dbReference type="SAM" id="MobiDB-lite"/>
    </source>
</evidence>
<dbReference type="Pfam" id="PF06295">
    <property type="entry name" value="ZapG-like"/>
    <property type="match status" value="1"/>
</dbReference>
<keyword evidence="5 15" id="KW-0812">Transmembrane</keyword>
<organism evidence="16 17">
    <name type="scientific">Marinobacterium aestuariivivens</name>
    <dbReference type="NCBI Taxonomy" id="1698799"/>
    <lineage>
        <taxon>Bacteria</taxon>
        <taxon>Pseudomonadati</taxon>
        <taxon>Pseudomonadota</taxon>
        <taxon>Gammaproteobacteria</taxon>
        <taxon>Oceanospirillales</taxon>
        <taxon>Oceanospirillaceae</taxon>
        <taxon>Marinobacterium</taxon>
    </lineage>
</organism>
<evidence type="ECO:0000313" key="16">
    <source>
        <dbReference type="EMBL" id="MFC6669475.1"/>
    </source>
</evidence>
<feature type="transmembrane region" description="Helical" evidence="15">
    <location>
        <begin position="6"/>
        <end position="25"/>
    </location>
</feature>
<evidence type="ECO:0000256" key="1">
    <source>
        <dbReference type="ARBA" id="ARBA00004377"/>
    </source>
</evidence>
<keyword evidence="2" id="KW-1003">Cell membrane</keyword>
<dbReference type="RefSeq" id="WP_379908032.1">
    <property type="nucleotide sequence ID" value="NZ_JBHSWE010000001.1"/>
</dbReference>
<dbReference type="PANTHER" id="PTHR39579">
    <property type="entry name" value="INNER MEMBRANE PROTEIN YHCB"/>
    <property type="match status" value="1"/>
</dbReference>
<evidence type="ECO:0000256" key="8">
    <source>
        <dbReference type="ARBA" id="ARBA00023136"/>
    </source>
</evidence>
<evidence type="ECO:0000256" key="12">
    <source>
        <dbReference type="ARBA" id="ARBA00035727"/>
    </source>
</evidence>
<keyword evidence="17" id="KW-1185">Reference proteome</keyword>
<keyword evidence="6" id="KW-0133">Cell shape</keyword>
<feature type="compositionally biased region" description="Basic and acidic residues" evidence="14">
    <location>
        <begin position="111"/>
        <end position="123"/>
    </location>
</feature>
<evidence type="ECO:0000313" key="17">
    <source>
        <dbReference type="Proteomes" id="UP001596422"/>
    </source>
</evidence>
<accession>A0ABW1ZWA7</accession>
<keyword evidence="4" id="KW-0132">Cell division</keyword>
<evidence type="ECO:0000256" key="3">
    <source>
        <dbReference type="ARBA" id="ARBA00022519"/>
    </source>
</evidence>
<comment type="caution">
    <text evidence="16">The sequence shown here is derived from an EMBL/GenBank/DDBJ whole genome shotgun (WGS) entry which is preliminary data.</text>
</comment>
<evidence type="ECO:0000256" key="4">
    <source>
        <dbReference type="ARBA" id="ARBA00022618"/>
    </source>
</evidence>
<comment type="similarity">
    <text evidence="10">Belongs to the ZapG family.</text>
</comment>
<keyword evidence="9" id="KW-0131">Cell cycle</keyword>
<reference evidence="17" key="1">
    <citation type="journal article" date="2019" name="Int. J. Syst. Evol. Microbiol.">
        <title>The Global Catalogue of Microorganisms (GCM) 10K type strain sequencing project: providing services to taxonomists for standard genome sequencing and annotation.</title>
        <authorList>
            <consortium name="The Broad Institute Genomics Platform"/>
            <consortium name="The Broad Institute Genome Sequencing Center for Infectious Disease"/>
            <person name="Wu L."/>
            <person name="Ma J."/>
        </authorList>
    </citation>
    <scope>NUCLEOTIDE SEQUENCE [LARGE SCALE GENOMIC DNA]</scope>
    <source>
        <strain evidence="17">NBRC 111756</strain>
    </source>
</reference>
<keyword evidence="8 15" id="KW-0472">Membrane</keyword>
<gene>
    <name evidence="16" type="ORF">ACFQDL_04715</name>
</gene>
<feature type="region of interest" description="Disordered" evidence="14">
    <location>
        <begin position="104"/>
        <end position="196"/>
    </location>
</feature>
<evidence type="ECO:0000256" key="9">
    <source>
        <dbReference type="ARBA" id="ARBA00023306"/>
    </source>
</evidence>
<protein>
    <recommendedName>
        <fullName evidence="11">Z-ring associated protein G</fullName>
    </recommendedName>
    <alternativeName>
        <fullName evidence="12">Cell division protein ZapG</fullName>
    </alternativeName>
</protein>
<sequence>MEQTSIWIIGIVALAIGGLIGYLLGRSGSDAGERQTLQRQLDEAREELGGYKQEVTEHFEKTAELVNQLTQSYRDVHQHLAQGAQTLGASEAARLALKDVMQPRLEETEEESPREAAEGRDEAAPIPVITDVVENEEAEKMPEPPRDYATKAADEEGTLSERYGLDSDKDEGEDVRDPSQLAELKRRQKATEEVAG</sequence>
<keyword evidence="7 15" id="KW-1133">Transmembrane helix</keyword>
<evidence type="ECO:0000256" key="10">
    <source>
        <dbReference type="ARBA" id="ARBA00035657"/>
    </source>
</evidence>
<feature type="compositionally biased region" description="Basic and acidic residues" evidence="14">
    <location>
        <begin position="183"/>
        <end position="196"/>
    </location>
</feature>
<evidence type="ECO:0000256" key="6">
    <source>
        <dbReference type="ARBA" id="ARBA00022960"/>
    </source>
</evidence>
<evidence type="ECO:0000256" key="7">
    <source>
        <dbReference type="ARBA" id="ARBA00022989"/>
    </source>
</evidence>